<dbReference type="AlphaFoldDB" id="A0A4R2L8P1"/>
<dbReference type="InterPro" id="IPR029401">
    <property type="entry name" value="Nudix_N"/>
</dbReference>
<dbReference type="Pfam" id="PF00293">
    <property type="entry name" value="NUDIX"/>
    <property type="match status" value="1"/>
</dbReference>
<dbReference type="InterPro" id="IPR015797">
    <property type="entry name" value="NUDIX_hydrolase-like_dom_sf"/>
</dbReference>
<dbReference type="PROSITE" id="PS51462">
    <property type="entry name" value="NUDIX"/>
    <property type="match status" value="1"/>
</dbReference>
<dbReference type="Pfam" id="PF14803">
    <property type="entry name" value="Zn_ribbon_Nudix"/>
    <property type="match status" value="1"/>
</dbReference>
<name>A0A4R2L8P1_9GAMM</name>
<dbReference type="SUPFAM" id="SSF55811">
    <property type="entry name" value="Nudix"/>
    <property type="match status" value="1"/>
</dbReference>
<dbReference type="PANTHER" id="PTHR43222">
    <property type="entry name" value="NUDIX HYDROLASE 23"/>
    <property type="match status" value="1"/>
</dbReference>
<reference evidence="2 3" key="1">
    <citation type="submission" date="2019-03" db="EMBL/GenBank/DDBJ databases">
        <title>Genomic Encyclopedia of Type Strains, Phase IV (KMG-IV): sequencing the most valuable type-strain genomes for metagenomic binning, comparative biology and taxonomic classification.</title>
        <authorList>
            <person name="Goeker M."/>
        </authorList>
    </citation>
    <scope>NUCLEOTIDE SEQUENCE [LARGE SCALE GENOMIC DNA]</scope>
    <source>
        <strain evidence="2 3">DSM 25287</strain>
    </source>
</reference>
<proteinExistence type="predicted"/>
<dbReference type="Gene3D" id="2.20.70.10">
    <property type="match status" value="1"/>
</dbReference>
<dbReference type="Proteomes" id="UP000295765">
    <property type="component" value="Unassembled WGS sequence"/>
</dbReference>
<keyword evidence="3" id="KW-1185">Reference proteome</keyword>
<sequence>MNFCSHCAGRVSLRIPPGDRLPRFVCEACGTVHYENPRIVAGCIPEWEGRVLLCRRAIEPRRGLWTLPAGFMEKGESADEAAARETFEEAQARVEVLGLYTLYNLPHISQVYLMYRARLLDGVFAAGEETLEADLFDESMVPWDDIAFPTVRETLMHFFADRRRGRFDVRTGTIGPAPWQRPPAP</sequence>
<feature type="domain" description="Nudix hydrolase" evidence="1">
    <location>
        <begin position="36"/>
        <end position="182"/>
    </location>
</feature>
<dbReference type="GO" id="GO:0003824">
    <property type="term" value="F:catalytic activity"/>
    <property type="evidence" value="ECO:0007669"/>
    <property type="project" value="UniProtKB-ARBA"/>
</dbReference>
<dbReference type="CDD" id="cd04511">
    <property type="entry name" value="NUDIX_Hydrolase"/>
    <property type="match status" value="1"/>
</dbReference>
<accession>A0A4R2L8P1</accession>
<dbReference type="EMBL" id="SLWY01000014">
    <property type="protein sequence ID" value="TCO80466.1"/>
    <property type="molecule type" value="Genomic_DNA"/>
</dbReference>
<evidence type="ECO:0000313" key="2">
    <source>
        <dbReference type="EMBL" id="TCO80466.1"/>
    </source>
</evidence>
<dbReference type="OrthoDB" id="5417595at2"/>
<dbReference type="RefSeq" id="WP_132543600.1">
    <property type="nucleotide sequence ID" value="NZ_SLWY01000014.1"/>
</dbReference>
<dbReference type="Gene3D" id="3.90.79.10">
    <property type="entry name" value="Nucleoside Triphosphate Pyrophosphohydrolase"/>
    <property type="match status" value="1"/>
</dbReference>
<evidence type="ECO:0000259" key="1">
    <source>
        <dbReference type="PROSITE" id="PS51462"/>
    </source>
</evidence>
<dbReference type="PANTHER" id="PTHR43222:SF2">
    <property type="entry name" value="NUDIX HYDROLASE 23, CHLOROPLASTIC"/>
    <property type="match status" value="1"/>
</dbReference>
<gene>
    <name evidence="2" type="ORF">EV699_114111</name>
</gene>
<protein>
    <submittedName>
        <fullName evidence="2">ADP-ribose pyrophosphatase YjhB (NUDIX family)</fullName>
    </submittedName>
</protein>
<comment type="caution">
    <text evidence="2">The sequence shown here is derived from an EMBL/GenBank/DDBJ whole genome shotgun (WGS) entry which is preliminary data.</text>
</comment>
<evidence type="ECO:0000313" key="3">
    <source>
        <dbReference type="Proteomes" id="UP000295765"/>
    </source>
</evidence>
<organism evidence="2 3">
    <name type="scientific">Plasticicumulans lactativorans</name>
    <dbReference type="NCBI Taxonomy" id="1133106"/>
    <lineage>
        <taxon>Bacteria</taxon>
        <taxon>Pseudomonadati</taxon>
        <taxon>Pseudomonadota</taxon>
        <taxon>Gammaproteobacteria</taxon>
        <taxon>Candidatus Competibacteraceae</taxon>
        <taxon>Plasticicumulans</taxon>
    </lineage>
</organism>
<dbReference type="InterPro" id="IPR000086">
    <property type="entry name" value="NUDIX_hydrolase_dom"/>
</dbReference>